<organism evidence="1 2">
    <name type="scientific">Mycetocola lacteus</name>
    <dbReference type="NCBI Taxonomy" id="76637"/>
    <lineage>
        <taxon>Bacteria</taxon>
        <taxon>Bacillati</taxon>
        <taxon>Actinomycetota</taxon>
        <taxon>Actinomycetes</taxon>
        <taxon>Micrococcales</taxon>
        <taxon>Microbacteriaceae</taxon>
        <taxon>Mycetocola</taxon>
    </lineage>
</organism>
<dbReference type="InterPro" id="IPR014487">
    <property type="entry name" value="DUF3151"/>
</dbReference>
<protein>
    <submittedName>
        <fullName evidence="1">DUF3151 domain-containing protein</fullName>
    </submittedName>
</protein>
<dbReference type="RefSeq" id="WP_121687659.1">
    <property type="nucleotide sequence ID" value="NZ_RCUY01000002.1"/>
</dbReference>
<reference evidence="1 2" key="1">
    <citation type="submission" date="2018-10" db="EMBL/GenBank/DDBJ databases">
        <authorList>
            <person name="Li J."/>
        </authorList>
    </citation>
    <scope>NUCLEOTIDE SEQUENCE [LARGE SCALE GENOMIC DNA]</scope>
    <source>
        <strain evidence="1 2">JCM 11654</strain>
    </source>
</reference>
<evidence type="ECO:0000313" key="2">
    <source>
        <dbReference type="Proteomes" id="UP000269438"/>
    </source>
</evidence>
<comment type="caution">
    <text evidence="1">The sequence shown here is derived from an EMBL/GenBank/DDBJ whole genome shotgun (WGS) entry which is preliminary data.</text>
</comment>
<proteinExistence type="predicted"/>
<dbReference type="Proteomes" id="UP000269438">
    <property type="component" value="Unassembled WGS sequence"/>
</dbReference>
<sequence>MTEHNLLGIPETRLPEEPEVSRALEKAVGIDELEAIVAAHPSSSLAWAALAQAAANSERPITGYAYARVAYHRGLDSLRMAGWRGQGPILWSHEPNRGVLRALYLLRRAALDIGETAEVTRLTEFLRDADETAIAQIENENVPAEPAPTTEAFFIRGLD</sequence>
<accession>A0A3L7AU57</accession>
<evidence type="ECO:0000313" key="1">
    <source>
        <dbReference type="EMBL" id="RLP84043.1"/>
    </source>
</evidence>
<dbReference type="PIRSF" id="PIRSF017349">
    <property type="entry name" value="UCP017349"/>
    <property type="match status" value="1"/>
</dbReference>
<dbReference type="AlphaFoldDB" id="A0A3L7AU57"/>
<dbReference type="EMBL" id="RCUY01000002">
    <property type="protein sequence ID" value="RLP84043.1"/>
    <property type="molecule type" value="Genomic_DNA"/>
</dbReference>
<dbReference type="Pfam" id="PF11349">
    <property type="entry name" value="DUF3151"/>
    <property type="match status" value="1"/>
</dbReference>
<dbReference type="OrthoDB" id="3826919at2"/>
<gene>
    <name evidence="1" type="ORF">D9V34_04380</name>
</gene>
<name>A0A3L7AU57_9MICO</name>
<keyword evidence="2" id="KW-1185">Reference proteome</keyword>